<dbReference type="SUPFAM" id="SSF57863">
    <property type="entry name" value="ArfGap/RecO-like zinc finger"/>
    <property type="match status" value="1"/>
</dbReference>
<evidence type="ECO:0000313" key="8">
    <source>
        <dbReference type="EMBL" id="CAD9388071.1"/>
    </source>
</evidence>
<evidence type="ECO:0000256" key="4">
    <source>
        <dbReference type="ARBA" id="ARBA00022833"/>
    </source>
</evidence>
<feature type="compositionally biased region" description="Polar residues" evidence="6">
    <location>
        <begin position="449"/>
        <end position="469"/>
    </location>
</feature>
<feature type="compositionally biased region" description="Acidic residues" evidence="6">
    <location>
        <begin position="294"/>
        <end position="307"/>
    </location>
</feature>
<dbReference type="PANTHER" id="PTHR45686">
    <property type="entry name" value="ADP-RIBOSYLATION FACTOR GTPASE ACTIVATING PROTEIN 3, ISOFORM H-RELATED"/>
    <property type="match status" value="1"/>
</dbReference>
<feature type="domain" description="Arf-GAP" evidence="7">
    <location>
        <begin position="12"/>
        <end position="131"/>
    </location>
</feature>
<dbReference type="AlphaFoldDB" id="A0A7S2B6H1"/>
<evidence type="ECO:0000256" key="2">
    <source>
        <dbReference type="ARBA" id="ARBA00022723"/>
    </source>
</evidence>
<dbReference type="EMBL" id="HBGS01011301">
    <property type="protein sequence ID" value="CAD9388071.1"/>
    <property type="molecule type" value="Transcribed_RNA"/>
</dbReference>
<dbReference type="GO" id="GO:0048205">
    <property type="term" value="P:COPI coating of Golgi vesicle"/>
    <property type="evidence" value="ECO:0007669"/>
    <property type="project" value="TreeGrafter"/>
</dbReference>
<evidence type="ECO:0000256" key="3">
    <source>
        <dbReference type="ARBA" id="ARBA00022771"/>
    </source>
</evidence>
<proteinExistence type="predicted"/>
<dbReference type="InterPro" id="IPR037278">
    <property type="entry name" value="ARFGAP/RecO"/>
</dbReference>
<organism evidence="8">
    <name type="scientific">Octactis speculum</name>
    <dbReference type="NCBI Taxonomy" id="3111310"/>
    <lineage>
        <taxon>Eukaryota</taxon>
        <taxon>Sar</taxon>
        <taxon>Stramenopiles</taxon>
        <taxon>Ochrophyta</taxon>
        <taxon>Dictyochophyceae</taxon>
        <taxon>Dictyochales</taxon>
        <taxon>Dictyochaceae</taxon>
        <taxon>Octactis</taxon>
    </lineage>
</organism>
<evidence type="ECO:0000259" key="7">
    <source>
        <dbReference type="PROSITE" id="PS50115"/>
    </source>
</evidence>
<feature type="compositionally biased region" description="Polar residues" evidence="6">
    <location>
        <begin position="335"/>
        <end position="356"/>
    </location>
</feature>
<dbReference type="SMART" id="SM00105">
    <property type="entry name" value="ArfGap"/>
    <property type="match status" value="1"/>
</dbReference>
<feature type="compositionally biased region" description="Polar residues" evidence="6">
    <location>
        <begin position="423"/>
        <end position="435"/>
    </location>
</feature>
<feature type="compositionally biased region" description="Polar residues" evidence="6">
    <location>
        <begin position="364"/>
        <end position="384"/>
    </location>
</feature>
<sequence length="469" mass="51326">MNGKYVTQEVKNSAFKKLRTKGANKVCFDCSSRNPTWASATFGIFICLDCSASHRRMGVHITFVRSVELDEWTPDQLKMMKVGGNENAGTFFRSHGVRDMHIKHEQKYVSSAARQYKNHLKKLMSTEDVEEVPEEPQRKPSVDIDSLLLDVQGVEPMLTPPKPLVGRRTMSAPALSDQVSSFSPPLTQEAPPSPVSYAEKAPPPAQRGSLVINLDKSQATPPTNKLRKPSFGKKNSSGTKKFGSKRLGAKKVENKGSSGAAFGKLAFRESSSPKSNTRKKSLSKQAVAAPSPSENEDWDDEPLEDDDTNKGLPAPLRDASPEPYAPSSRLAAAYASTTEQTPALSTQQPRSILTKQSMEDRGSWKNSQNSDNHGGNSSATTLSSKMDPDMASKYKSAKSISSDAYFGRDDEVQEETPSIDYSKFSSATSISSDTLFNGDKDDGPNDGPTQQQNSFRSISNSFWDQIQYG</sequence>
<dbReference type="PANTHER" id="PTHR45686:SF4">
    <property type="entry name" value="ADP-RIBOSYLATION FACTOR GTPASE ACTIVATING PROTEIN 3, ISOFORM H"/>
    <property type="match status" value="1"/>
</dbReference>
<feature type="region of interest" description="Disordered" evidence="6">
    <location>
        <begin position="175"/>
        <end position="469"/>
    </location>
</feature>
<dbReference type="Pfam" id="PF01412">
    <property type="entry name" value="ArfGap"/>
    <property type="match status" value="1"/>
</dbReference>
<feature type="compositionally biased region" description="Polar residues" evidence="6">
    <location>
        <begin position="177"/>
        <end position="186"/>
    </location>
</feature>
<evidence type="ECO:0000256" key="1">
    <source>
        <dbReference type="ARBA" id="ARBA00022468"/>
    </source>
</evidence>
<keyword evidence="1" id="KW-0343">GTPase activation</keyword>
<feature type="compositionally biased region" description="Low complexity" evidence="6">
    <location>
        <begin position="393"/>
        <end position="404"/>
    </location>
</feature>
<dbReference type="InterPro" id="IPR038508">
    <property type="entry name" value="ArfGAP_dom_sf"/>
</dbReference>
<dbReference type="CDD" id="cd08831">
    <property type="entry name" value="ArfGap_ArfGap2_3_like"/>
    <property type="match status" value="1"/>
</dbReference>
<evidence type="ECO:0000256" key="6">
    <source>
        <dbReference type="SAM" id="MobiDB-lite"/>
    </source>
</evidence>
<keyword evidence="4" id="KW-0862">Zinc</keyword>
<dbReference type="PROSITE" id="PS50115">
    <property type="entry name" value="ARFGAP"/>
    <property type="match status" value="1"/>
</dbReference>
<evidence type="ECO:0000256" key="5">
    <source>
        <dbReference type="PROSITE-ProRule" id="PRU00288"/>
    </source>
</evidence>
<keyword evidence="3 5" id="KW-0863">Zinc-finger</keyword>
<dbReference type="GO" id="GO:0000139">
    <property type="term" value="C:Golgi membrane"/>
    <property type="evidence" value="ECO:0007669"/>
    <property type="project" value="GOC"/>
</dbReference>
<dbReference type="GO" id="GO:0008270">
    <property type="term" value="F:zinc ion binding"/>
    <property type="evidence" value="ECO:0007669"/>
    <property type="project" value="UniProtKB-KW"/>
</dbReference>
<dbReference type="Gene3D" id="1.10.220.150">
    <property type="entry name" value="Arf GTPase activating protein"/>
    <property type="match status" value="1"/>
</dbReference>
<dbReference type="GO" id="GO:0005096">
    <property type="term" value="F:GTPase activator activity"/>
    <property type="evidence" value="ECO:0007669"/>
    <property type="project" value="UniProtKB-KW"/>
</dbReference>
<accession>A0A7S2B6H1</accession>
<protein>
    <recommendedName>
        <fullName evidence="7">Arf-GAP domain-containing protein</fullName>
    </recommendedName>
</protein>
<gene>
    <name evidence="8" type="ORF">DSPE1174_LOCUS5952</name>
</gene>
<keyword evidence="2" id="KW-0479">Metal-binding</keyword>
<name>A0A7S2B6H1_9STRA</name>
<dbReference type="PRINTS" id="PR00405">
    <property type="entry name" value="REVINTRACTNG"/>
</dbReference>
<reference evidence="8" key="1">
    <citation type="submission" date="2021-01" db="EMBL/GenBank/DDBJ databases">
        <authorList>
            <person name="Corre E."/>
            <person name="Pelletier E."/>
            <person name="Niang G."/>
            <person name="Scheremetjew M."/>
            <person name="Finn R."/>
            <person name="Kale V."/>
            <person name="Holt S."/>
            <person name="Cochrane G."/>
            <person name="Meng A."/>
            <person name="Brown T."/>
            <person name="Cohen L."/>
        </authorList>
    </citation>
    <scope>NUCLEOTIDE SEQUENCE</scope>
    <source>
        <strain evidence="8">CCMP1381</strain>
    </source>
</reference>
<dbReference type="InterPro" id="IPR001164">
    <property type="entry name" value="ArfGAP_dom"/>
</dbReference>